<feature type="compositionally biased region" description="Polar residues" evidence="12">
    <location>
        <begin position="371"/>
        <end position="381"/>
    </location>
</feature>
<evidence type="ECO:0000256" key="6">
    <source>
        <dbReference type="ARBA" id="ARBA00023125"/>
    </source>
</evidence>
<feature type="region of interest" description="Disordered" evidence="12">
    <location>
        <begin position="111"/>
        <end position="137"/>
    </location>
</feature>
<feature type="domain" description="HSF-type DNA-binding" evidence="13">
    <location>
        <begin position="60"/>
        <end position="84"/>
    </location>
</feature>
<comment type="caution">
    <text evidence="14">The sequence shown here is derived from an EMBL/GenBank/DDBJ whole genome shotgun (WGS) entry which is preliminary data.</text>
</comment>
<evidence type="ECO:0000313" key="14">
    <source>
        <dbReference type="EMBL" id="KAK2982046.1"/>
    </source>
</evidence>
<dbReference type="InterPro" id="IPR000232">
    <property type="entry name" value="HSF_DNA-bd"/>
</dbReference>
<dbReference type="Pfam" id="PF00447">
    <property type="entry name" value="HSF_DNA-bind"/>
    <property type="match status" value="1"/>
</dbReference>
<dbReference type="InterPro" id="IPR036388">
    <property type="entry name" value="WH-like_DNA-bd_sf"/>
</dbReference>
<gene>
    <name evidence="14" type="ORF">RJ640_017397</name>
</gene>
<dbReference type="InterPro" id="IPR036390">
    <property type="entry name" value="WH_DNA-bd_sf"/>
</dbReference>
<dbReference type="GO" id="GO:0000978">
    <property type="term" value="F:RNA polymerase II cis-regulatory region sequence-specific DNA binding"/>
    <property type="evidence" value="ECO:0007669"/>
    <property type="project" value="TreeGrafter"/>
</dbReference>
<evidence type="ECO:0000256" key="7">
    <source>
        <dbReference type="ARBA" id="ARBA00023163"/>
    </source>
</evidence>
<comment type="similarity">
    <text evidence="2 11">Belongs to the HSF family.</text>
</comment>
<evidence type="ECO:0000256" key="11">
    <source>
        <dbReference type="RuleBase" id="RU004020"/>
    </source>
</evidence>
<name>A0AA88RMM9_9ASTE</name>
<accession>A0AA88RMM9</accession>
<evidence type="ECO:0000256" key="10">
    <source>
        <dbReference type="ARBA" id="ARBA00081483"/>
    </source>
</evidence>
<evidence type="ECO:0000256" key="9">
    <source>
        <dbReference type="ARBA" id="ARBA00055747"/>
    </source>
</evidence>
<dbReference type="GO" id="GO:0005634">
    <property type="term" value="C:nucleus"/>
    <property type="evidence" value="ECO:0007669"/>
    <property type="project" value="UniProtKB-SubCell"/>
</dbReference>
<dbReference type="SUPFAM" id="SSF46785">
    <property type="entry name" value="Winged helix' DNA-binding domain"/>
    <property type="match status" value="1"/>
</dbReference>
<dbReference type="SMART" id="SM00415">
    <property type="entry name" value="HSF"/>
    <property type="match status" value="1"/>
</dbReference>
<evidence type="ECO:0000313" key="15">
    <source>
        <dbReference type="Proteomes" id="UP001187471"/>
    </source>
</evidence>
<dbReference type="PANTHER" id="PTHR10015:SF161">
    <property type="entry name" value="HEAT STRESS TRANSCRIPTION FACTOR A-4A"/>
    <property type="match status" value="1"/>
</dbReference>
<comment type="subcellular location">
    <subcellularLocation>
        <location evidence="1">Nucleus</location>
    </subcellularLocation>
</comment>
<keyword evidence="3" id="KW-0597">Phosphoprotein</keyword>
<evidence type="ECO:0000256" key="4">
    <source>
        <dbReference type="ARBA" id="ARBA00023015"/>
    </source>
</evidence>
<evidence type="ECO:0000256" key="3">
    <source>
        <dbReference type="ARBA" id="ARBA00022553"/>
    </source>
</evidence>
<keyword evidence="8" id="KW-0539">Nucleus</keyword>
<feature type="region of interest" description="Disordered" evidence="12">
    <location>
        <begin position="371"/>
        <end position="395"/>
    </location>
</feature>
<feature type="compositionally biased region" description="Basic and acidic residues" evidence="12">
    <location>
        <begin position="224"/>
        <end position="235"/>
    </location>
</feature>
<dbReference type="PROSITE" id="PS00434">
    <property type="entry name" value="HSF_DOMAIN"/>
    <property type="match status" value="1"/>
</dbReference>
<keyword evidence="4" id="KW-0805">Transcription regulation</keyword>
<evidence type="ECO:0000256" key="12">
    <source>
        <dbReference type="SAM" id="MobiDB-lite"/>
    </source>
</evidence>
<keyword evidence="5" id="KW-0346">Stress response</keyword>
<dbReference type="Gene3D" id="1.10.10.10">
    <property type="entry name" value="Winged helix-like DNA-binding domain superfamily/Winged helix DNA-binding domain"/>
    <property type="match status" value="1"/>
</dbReference>
<dbReference type="GO" id="GO:0034605">
    <property type="term" value="P:cellular response to heat"/>
    <property type="evidence" value="ECO:0007669"/>
    <property type="project" value="TreeGrafter"/>
</dbReference>
<evidence type="ECO:0000256" key="8">
    <source>
        <dbReference type="ARBA" id="ARBA00023242"/>
    </source>
</evidence>
<dbReference type="Proteomes" id="UP001187471">
    <property type="component" value="Unassembled WGS sequence"/>
</dbReference>
<evidence type="ECO:0000256" key="1">
    <source>
        <dbReference type="ARBA" id="ARBA00004123"/>
    </source>
</evidence>
<organism evidence="14 15">
    <name type="scientific">Escallonia rubra</name>
    <dbReference type="NCBI Taxonomy" id="112253"/>
    <lineage>
        <taxon>Eukaryota</taxon>
        <taxon>Viridiplantae</taxon>
        <taxon>Streptophyta</taxon>
        <taxon>Embryophyta</taxon>
        <taxon>Tracheophyta</taxon>
        <taxon>Spermatophyta</taxon>
        <taxon>Magnoliopsida</taxon>
        <taxon>eudicotyledons</taxon>
        <taxon>Gunneridae</taxon>
        <taxon>Pentapetalae</taxon>
        <taxon>asterids</taxon>
        <taxon>campanulids</taxon>
        <taxon>Escalloniales</taxon>
        <taxon>Escalloniaceae</taxon>
        <taxon>Escallonia</taxon>
    </lineage>
</organism>
<sequence>MEGMDYVMDDGQCNSNALPPFIAKTYEMVDDPSSDPIVSWSQSNKSFIVWNPPEFARVLLPRFFKHNNFSSFIRQLNTYGFRKIDPEQWEFANEDFLRGQPHLLKNIHRRKPVHSHSTQNLQGEGASSSQLTESERQGYKDDIERLKYEKESVQLEFHKHKQERQGIELQMRHLTERLQNVEQRQKDMLSSLAGTLQKPALALRLVTESDEIHERKRRLPRNKYFHEDASSEDNHQTSTSQVLTRENVNATSLLVFNKEMLEQLESSLNFWENVIISVDEAYTQPHSPLELDESTSCADSPAICYTQLNLDIGSKTSEIDMNTTSGIDMNIEPVTSVVPEAAASEEQVAGTAATVQTGVNDVFWEQFLTENPGSTDATEVQSGRKDIDSRNNESKPVDHGKFWWNMRSLNNLADQLGQLTPAERT</sequence>
<dbReference type="FunFam" id="1.10.10.10:FF:000057">
    <property type="entry name" value="Heat shock transcription factor 1"/>
    <property type="match status" value="1"/>
</dbReference>
<feature type="compositionally biased region" description="Polar residues" evidence="12">
    <location>
        <begin position="115"/>
        <end position="132"/>
    </location>
</feature>
<dbReference type="EMBL" id="JAVXUO010001474">
    <property type="protein sequence ID" value="KAK2982046.1"/>
    <property type="molecule type" value="Genomic_DNA"/>
</dbReference>
<keyword evidence="15" id="KW-1185">Reference proteome</keyword>
<keyword evidence="6" id="KW-0238">DNA-binding</keyword>
<evidence type="ECO:0000256" key="2">
    <source>
        <dbReference type="ARBA" id="ARBA00006403"/>
    </source>
</evidence>
<comment type="function">
    <text evidence="9">DNA-binding protein that specifically binds heat shock promoter elements (HSE) and activates transcription.</text>
</comment>
<reference evidence="14" key="1">
    <citation type="submission" date="2022-12" db="EMBL/GenBank/DDBJ databases">
        <title>Draft genome assemblies for two species of Escallonia (Escalloniales).</title>
        <authorList>
            <person name="Chanderbali A."/>
            <person name="Dervinis C."/>
            <person name="Anghel I."/>
            <person name="Soltis D."/>
            <person name="Soltis P."/>
            <person name="Zapata F."/>
        </authorList>
    </citation>
    <scope>NUCLEOTIDE SEQUENCE</scope>
    <source>
        <strain evidence="14">UCBG92.1500</strain>
        <tissue evidence="14">Leaf</tissue>
    </source>
</reference>
<proteinExistence type="inferred from homology"/>
<dbReference type="AlphaFoldDB" id="A0AA88RMM9"/>
<feature type="region of interest" description="Disordered" evidence="12">
    <location>
        <begin position="217"/>
        <end position="242"/>
    </location>
</feature>
<dbReference type="GO" id="GO:0003700">
    <property type="term" value="F:DNA-binding transcription factor activity"/>
    <property type="evidence" value="ECO:0007669"/>
    <property type="project" value="InterPro"/>
</dbReference>
<dbReference type="PANTHER" id="PTHR10015">
    <property type="entry name" value="HEAT SHOCK TRANSCRIPTION FACTOR"/>
    <property type="match status" value="1"/>
</dbReference>
<keyword evidence="7" id="KW-0804">Transcription</keyword>
<evidence type="ECO:0000259" key="13">
    <source>
        <dbReference type="PROSITE" id="PS00434"/>
    </source>
</evidence>
<evidence type="ECO:0000256" key="5">
    <source>
        <dbReference type="ARBA" id="ARBA00023016"/>
    </source>
</evidence>
<protein>
    <recommendedName>
        <fullName evidence="10">Heat stress transcription factor</fullName>
    </recommendedName>
</protein>
<dbReference type="PRINTS" id="PR00056">
    <property type="entry name" value="HSFDOMAIN"/>
</dbReference>
<dbReference type="GO" id="GO:0006357">
    <property type="term" value="P:regulation of transcription by RNA polymerase II"/>
    <property type="evidence" value="ECO:0007669"/>
    <property type="project" value="TreeGrafter"/>
</dbReference>
<feature type="compositionally biased region" description="Basic and acidic residues" evidence="12">
    <location>
        <begin position="382"/>
        <end position="395"/>
    </location>
</feature>